<proteinExistence type="inferred from homology"/>
<dbReference type="EMBL" id="CAJPVJ010005128">
    <property type="protein sequence ID" value="CAG2169262.1"/>
    <property type="molecule type" value="Genomic_DNA"/>
</dbReference>
<evidence type="ECO:0000256" key="10">
    <source>
        <dbReference type="ARBA" id="ARBA00023136"/>
    </source>
</evidence>
<evidence type="ECO:0000256" key="4">
    <source>
        <dbReference type="ARBA" id="ARBA00022475"/>
    </source>
</evidence>
<dbReference type="EMBL" id="OC919953">
    <property type="protein sequence ID" value="CAD7652075.1"/>
    <property type="molecule type" value="Genomic_DNA"/>
</dbReference>
<evidence type="ECO:0000313" key="14">
    <source>
        <dbReference type="Proteomes" id="UP000728032"/>
    </source>
</evidence>
<dbReference type="PANTHER" id="PTHR11893:SF40">
    <property type="entry name" value="INNEXIN SHAKING-B"/>
    <property type="match status" value="1"/>
</dbReference>
<evidence type="ECO:0000256" key="11">
    <source>
        <dbReference type="ARBA" id="ARBA00023303"/>
    </source>
</evidence>
<dbReference type="GO" id="GO:0005886">
    <property type="term" value="C:plasma membrane"/>
    <property type="evidence" value="ECO:0007669"/>
    <property type="project" value="UniProtKB-SubCell"/>
</dbReference>
<keyword evidence="4" id="KW-1003">Cell membrane</keyword>
<comment type="subcellular location">
    <subcellularLocation>
        <location evidence="1">Cell junction</location>
        <location evidence="1">Gap junction</location>
    </subcellularLocation>
    <subcellularLocation>
        <location evidence="2 12">Cell membrane</location>
        <topology evidence="2 12">Multi-pass membrane protein</topology>
    </subcellularLocation>
</comment>
<feature type="transmembrane region" description="Helical" evidence="12">
    <location>
        <begin position="111"/>
        <end position="133"/>
    </location>
</feature>
<evidence type="ECO:0000256" key="6">
    <source>
        <dbReference type="ARBA" id="ARBA00022868"/>
    </source>
</evidence>
<keyword evidence="8 12" id="KW-1133">Transmembrane helix</keyword>
<comment type="similarity">
    <text evidence="12">Belongs to the pannexin family.</text>
</comment>
<organism evidence="13">
    <name type="scientific">Oppiella nova</name>
    <dbReference type="NCBI Taxonomy" id="334625"/>
    <lineage>
        <taxon>Eukaryota</taxon>
        <taxon>Metazoa</taxon>
        <taxon>Ecdysozoa</taxon>
        <taxon>Arthropoda</taxon>
        <taxon>Chelicerata</taxon>
        <taxon>Arachnida</taxon>
        <taxon>Acari</taxon>
        <taxon>Acariformes</taxon>
        <taxon>Sarcoptiformes</taxon>
        <taxon>Oribatida</taxon>
        <taxon>Brachypylina</taxon>
        <taxon>Oppioidea</taxon>
        <taxon>Oppiidae</taxon>
        <taxon>Oppiella</taxon>
    </lineage>
</organism>
<evidence type="ECO:0000256" key="2">
    <source>
        <dbReference type="ARBA" id="ARBA00004651"/>
    </source>
</evidence>
<dbReference type="GO" id="GO:0034220">
    <property type="term" value="P:monoatomic ion transmembrane transport"/>
    <property type="evidence" value="ECO:0007669"/>
    <property type="project" value="UniProtKB-KW"/>
</dbReference>
<keyword evidence="10 12" id="KW-0472">Membrane</keyword>
<dbReference type="Pfam" id="PF00876">
    <property type="entry name" value="Innexin"/>
    <property type="match status" value="1"/>
</dbReference>
<dbReference type="OrthoDB" id="5867527at2759"/>
<keyword evidence="14" id="KW-1185">Reference proteome</keyword>
<evidence type="ECO:0000256" key="8">
    <source>
        <dbReference type="ARBA" id="ARBA00022989"/>
    </source>
</evidence>
<evidence type="ECO:0000256" key="5">
    <source>
        <dbReference type="ARBA" id="ARBA00022692"/>
    </source>
</evidence>
<name>A0A7R9M213_9ACAR</name>
<comment type="function">
    <text evidence="12">Structural component of the gap junctions.</text>
</comment>
<dbReference type="InterPro" id="IPR000990">
    <property type="entry name" value="Innexin"/>
</dbReference>
<evidence type="ECO:0000256" key="12">
    <source>
        <dbReference type="RuleBase" id="RU010713"/>
    </source>
</evidence>
<feature type="transmembrane region" description="Helical" evidence="12">
    <location>
        <begin position="179"/>
        <end position="199"/>
    </location>
</feature>
<gene>
    <name evidence="12" type="primary">inx</name>
    <name evidence="13" type="ORF">ONB1V03_LOCUS8741</name>
</gene>
<evidence type="ECO:0000256" key="3">
    <source>
        <dbReference type="ARBA" id="ARBA00022448"/>
    </source>
</evidence>
<keyword evidence="3 12" id="KW-0813">Transport</keyword>
<keyword evidence="6" id="KW-0303">Gap junction</keyword>
<sequence length="388" mass="45195">MISLFTSLSKLWRIRHVHIDGLVFRLHYMLTVIILLSFCIINSSKQLLGEPIVCETSRGAIDAKIINTFCYIHYTYTVFDATDQKTSRTDPHLHRSIGADSDRIAPTNHPYYQWVWCVLLLQSICFYIPHWLWKCCEGNKISSLVSSDLNYFDDTAKDQKIALIVHYLKESRGRHDWFAIKYFACEALALFNAIIQIVANNAFLDERYATYGRDILVDWWTKSDPKITADPMERNFPILSKCRYISYGSSGGPERIDAMCVLSINIYNQKIYLFIWFWLYFLVAVTALLMVHRFILLSWPLMRYYQLRCRMDSSAIAGDNQCKRKQMVCDLQVGDWFILYLVSLNTEPIIFGQIVDQLSQSVPIRDRFNSRFFAIEGTNLSVAECSKM</sequence>
<keyword evidence="7" id="KW-0965">Cell junction</keyword>
<dbReference type="GO" id="GO:0005921">
    <property type="term" value="C:gap junction"/>
    <property type="evidence" value="ECO:0007669"/>
    <property type="project" value="UniProtKB-SubCell"/>
</dbReference>
<evidence type="ECO:0000313" key="13">
    <source>
        <dbReference type="EMBL" id="CAD7652075.1"/>
    </source>
</evidence>
<keyword evidence="5 12" id="KW-0812">Transmembrane</keyword>
<feature type="transmembrane region" description="Helical" evidence="12">
    <location>
        <begin position="271"/>
        <end position="296"/>
    </location>
</feature>
<dbReference type="AlphaFoldDB" id="A0A7R9M213"/>
<protein>
    <recommendedName>
        <fullName evidence="12">Innexin</fullName>
    </recommendedName>
</protein>
<dbReference type="PANTHER" id="PTHR11893">
    <property type="entry name" value="INNEXIN"/>
    <property type="match status" value="1"/>
</dbReference>
<evidence type="ECO:0000256" key="9">
    <source>
        <dbReference type="ARBA" id="ARBA00023065"/>
    </source>
</evidence>
<dbReference type="GO" id="GO:0005243">
    <property type="term" value="F:gap junction channel activity"/>
    <property type="evidence" value="ECO:0007669"/>
    <property type="project" value="TreeGrafter"/>
</dbReference>
<accession>A0A7R9M213</accession>
<reference evidence="13" key="1">
    <citation type="submission" date="2020-11" db="EMBL/GenBank/DDBJ databases">
        <authorList>
            <person name="Tran Van P."/>
        </authorList>
    </citation>
    <scope>NUCLEOTIDE SEQUENCE</scope>
</reference>
<feature type="transmembrane region" description="Helical" evidence="12">
    <location>
        <begin position="21"/>
        <end position="43"/>
    </location>
</feature>
<keyword evidence="9 12" id="KW-0406">Ion transport</keyword>
<keyword evidence="11 12" id="KW-0407">Ion channel</keyword>
<evidence type="ECO:0000256" key="1">
    <source>
        <dbReference type="ARBA" id="ARBA00004610"/>
    </source>
</evidence>
<dbReference type="PROSITE" id="PS51013">
    <property type="entry name" value="PANNEXIN"/>
    <property type="match status" value="1"/>
</dbReference>
<dbReference type="PRINTS" id="PR01262">
    <property type="entry name" value="INNEXIN"/>
</dbReference>
<evidence type="ECO:0000256" key="7">
    <source>
        <dbReference type="ARBA" id="ARBA00022949"/>
    </source>
</evidence>
<dbReference type="Proteomes" id="UP000728032">
    <property type="component" value="Unassembled WGS sequence"/>
</dbReference>